<keyword evidence="2" id="KW-1185">Reference proteome</keyword>
<name>A0A919SNB5_9ACTN</name>
<organism evidence="1 2">
    <name type="scientific">Winogradskya consettensis</name>
    <dbReference type="NCBI Taxonomy" id="113560"/>
    <lineage>
        <taxon>Bacteria</taxon>
        <taxon>Bacillati</taxon>
        <taxon>Actinomycetota</taxon>
        <taxon>Actinomycetes</taxon>
        <taxon>Micromonosporales</taxon>
        <taxon>Micromonosporaceae</taxon>
        <taxon>Winogradskya</taxon>
    </lineage>
</organism>
<reference evidence="1" key="1">
    <citation type="submission" date="2021-03" db="EMBL/GenBank/DDBJ databases">
        <title>Whole genome shotgun sequence of Actinoplanes consettensis NBRC 14913.</title>
        <authorList>
            <person name="Komaki H."/>
            <person name="Tamura T."/>
        </authorList>
    </citation>
    <scope>NUCLEOTIDE SEQUENCE</scope>
    <source>
        <strain evidence="1">NBRC 14913</strain>
    </source>
</reference>
<dbReference type="EMBL" id="BOQP01000017">
    <property type="protein sequence ID" value="GIM73818.1"/>
    <property type="molecule type" value="Genomic_DNA"/>
</dbReference>
<comment type="caution">
    <text evidence="1">The sequence shown here is derived from an EMBL/GenBank/DDBJ whole genome shotgun (WGS) entry which is preliminary data.</text>
</comment>
<protein>
    <recommendedName>
        <fullName evidence="3">DUF4832 domain-containing protein</fullName>
    </recommendedName>
</protein>
<evidence type="ECO:0000313" key="1">
    <source>
        <dbReference type="EMBL" id="GIM73818.1"/>
    </source>
</evidence>
<proteinExistence type="predicted"/>
<dbReference type="AlphaFoldDB" id="A0A919SNB5"/>
<gene>
    <name evidence="1" type="ORF">Aco04nite_37280</name>
</gene>
<accession>A0A919SNB5</accession>
<dbReference type="RefSeq" id="WP_212998469.1">
    <property type="nucleotide sequence ID" value="NZ_BAAATW010000012.1"/>
</dbReference>
<sequence>MHPRTWPSAGKTGFVQKELRLALRAALERPAGKAFIIPLGLDDTIVPEALQRWHWVDLHAANWLGKLRFAIDTGKKSHRDLTAGAEPGDAGILGLDLVPEAAAAGDSVVLDYVVRNDGAPVPVQLGASLFGRTGHEYFDPRSDRKLWLRTGTTAYRRSLRLPSDMPAGRYRLVVAVWWLGNEKRSIASADCGERLRIT</sequence>
<evidence type="ECO:0000313" key="2">
    <source>
        <dbReference type="Proteomes" id="UP000680865"/>
    </source>
</evidence>
<evidence type="ECO:0008006" key="3">
    <source>
        <dbReference type="Google" id="ProtNLM"/>
    </source>
</evidence>
<dbReference type="Proteomes" id="UP000680865">
    <property type="component" value="Unassembled WGS sequence"/>
</dbReference>